<gene>
    <name evidence="8" type="ORF">BEWA_006070</name>
</gene>
<feature type="region of interest" description="Disordered" evidence="6">
    <location>
        <begin position="300"/>
        <end position="319"/>
    </location>
</feature>
<dbReference type="InterPro" id="IPR032682">
    <property type="entry name" value="Cnd1_C"/>
</dbReference>
<dbReference type="Pfam" id="PF12717">
    <property type="entry name" value="Cnd1"/>
    <property type="match status" value="1"/>
</dbReference>
<dbReference type="InterPro" id="IPR016024">
    <property type="entry name" value="ARM-type_fold"/>
</dbReference>
<keyword evidence="2" id="KW-0132">Cell division</keyword>
<name>L0B104_THEEQ</name>
<keyword evidence="4" id="KW-0539">Nucleus</keyword>
<reference evidence="8 9" key="1">
    <citation type="journal article" date="2012" name="BMC Genomics">
        <title>Comparative genomic analysis and phylogenetic position of Theileria equi.</title>
        <authorList>
            <person name="Kappmeyer L.S."/>
            <person name="Thiagarajan M."/>
            <person name="Herndon D.R."/>
            <person name="Ramsay J.D."/>
            <person name="Caler E."/>
            <person name="Djikeng A."/>
            <person name="Gillespie J.J."/>
            <person name="Lau A.O."/>
            <person name="Roalson E.H."/>
            <person name="Silva J.C."/>
            <person name="Silva M.G."/>
            <person name="Suarez C.E."/>
            <person name="Ueti M.W."/>
            <person name="Nene V.M."/>
            <person name="Mealey R.H."/>
            <person name="Knowles D.P."/>
            <person name="Brayton K.A."/>
        </authorList>
    </citation>
    <scope>NUCLEOTIDE SEQUENCE [LARGE SCALE GENOMIC DNA]</scope>
    <source>
        <strain evidence="8 9">WA</strain>
    </source>
</reference>
<feature type="compositionally biased region" description="Basic residues" evidence="6">
    <location>
        <begin position="1433"/>
        <end position="1443"/>
    </location>
</feature>
<keyword evidence="3" id="KW-0498">Mitosis</keyword>
<accession>L0B104</accession>
<dbReference type="GO" id="GO:0007076">
    <property type="term" value="P:mitotic chromosome condensation"/>
    <property type="evidence" value="ECO:0007669"/>
    <property type="project" value="InterPro"/>
</dbReference>
<evidence type="ECO:0000313" key="8">
    <source>
        <dbReference type="EMBL" id="AFZ81198.1"/>
    </source>
</evidence>
<dbReference type="KEGG" id="beq:BEWA_006070"/>
<dbReference type="PANTHER" id="PTHR14222:SF2">
    <property type="entry name" value="CONDENSIN COMPLEX SUBUNIT 1"/>
    <property type="match status" value="1"/>
</dbReference>
<evidence type="ECO:0000256" key="4">
    <source>
        <dbReference type="ARBA" id="ARBA00023242"/>
    </source>
</evidence>
<dbReference type="eggNOG" id="KOG0414">
    <property type="taxonomic scope" value="Eukaryota"/>
</dbReference>
<evidence type="ECO:0000256" key="2">
    <source>
        <dbReference type="ARBA" id="ARBA00022618"/>
    </source>
</evidence>
<feature type="domain" description="Condensin complex subunit 1 C-terminal" evidence="7">
    <location>
        <begin position="1081"/>
        <end position="1232"/>
    </location>
</feature>
<evidence type="ECO:0000256" key="6">
    <source>
        <dbReference type="SAM" id="MobiDB-lite"/>
    </source>
</evidence>
<keyword evidence="9" id="KW-1185">Reference proteome</keyword>
<evidence type="ECO:0000259" key="7">
    <source>
        <dbReference type="Pfam" id="PF12717"/>
    </source>
</evidence>
<evidence type="ECO:0000256" key="5">
    <source>
        <dbReference type="ARBA" id="ARBA00023306"/>
    </source>
</evidence>
<dbReference type="GO" id="GO:0000796">
    <property type="term" value="C:condensin complex"/>
    <property type="evidence" value="ECO:0007669"/>
    <property type="project" value="TreeGrafter"/>
</dbReference>
<dbReference type="VEuPathDB" id="PiroplasmaDB:BEWA_006070"/>
<dbReference type="RefSeq" id="XP_004830864.1">
    <property type="nucleotide sequence ID" value="XM_004830807.1"/>
</dbReference>
<dbReference type="GeneID" id="15805432"/>
<dbReference type="SUPFAM" id="SSF48371">
    <property type="entry name" value="ARM repeat"/>
    <property type="match status" value="1"/>
</dbReference>
<evidence type="ECO:0000256" key="1">
    <source>
        <dbReference type="ARBA" id="ARBA00004123"/>
    </source>
</evidence>
<dbReference type="InterPro" id="IPR026971">
    <property type="entry name" value="CND1/NCAPD3"/>
</dbReference>
<proteinExistence type="predicted"/>
<dbReference type="GO" id="GO:0042393">
    <property type="term" value="F:histone binding"/>
    <property type="evidence" value="ECO:0007669"/>
    <property type="project" value="TreeGrafter"/>
</dbReference>
<dbReference type="STRING" id="1537102.L0B104"/>
<evidence type="ECO:0000313" key="9">
    <source>
        <dbReference type="Proteomes" id="UP000031512"/>
    </source>
</evidence>
<organism evidence="8 9">
    <name type="scientific">Theileria equi strain WA</name>
    <dbReference type="NCBI Taxonomy" id="1537102"/>
    <lineage>
        <taxon>Eukaryota</taxon>
        <taxon>Sar</taxon>
        <taxon>Alveolata</taxon>
        <taxon>Apicomplexa</taxon>
        <taxon>Aconoidasida</taxon>
        <taxon>Piroplasmida</taxon>
        <taxon>Theileriidae</taxon>
        <taxon>Theileria</taxon>
    </lineage>
</organism>
<keyword evidence="5" id="KW-0131">Cell cycle</keyword>
<dbReference type="OrthoDB" id="436262at2759"/>
<feature type="region of interest" description="Disordered" evidence="6">
    <location>
        <begin position="22"/>
        <end position="42"/>
    </location>
</feature>
<feature type="region of interest" description="Disordered" evidence="6">
    <location>
        <begin position="1416"/>
        <end position="1443"/>
    </location>
</feature>
<dbReference type="GO" id="GO:0000779">
    <property type="term" value="C:condensed chromosome, centromeric region"/>
    <property type="evidence" value="ECO:0007669"/>
    <property type="project" value="TreeGrafter"/>
</dbReference>
<comment type="subcellular location">
    <subcellularLocation>
        <location evidence="1">Nucleus</location>
    </subcellularLocation>
</comment>
<dbReference type="GO" id="GO:0005634">
    <property type="term" value="C:nucleus"/>
    <property type="evidence" value="ECO:0007669"/>
    <property type="project" value="UniProtKB-SubCell"/>
</dbReference>
<evidence type="ECO:0000256" key="3">
    <source>
        <dbReference type="ARBA" id="ARBA00022776"/>
    </source>
</evidence>
<dbReference type="PANTHER" id="PTHR14222">
    <property type="entry name" value="CONDENSIN"/>
    <property type="match status" value="1"/>
</dbReference>
<sequence length="1443" mass="162779">MDTETRNLRHFEISDSLDWHGVLRPPGPEDTMRLDASEAEDPEGWTESDVLNAMKTVTDIVSDDISNCLEILTTDVFNAAFNLIRYYHNMDKKDQISLCQILSSLCDRIQRIVDCVPPTPYTSANETLDNVYYSGLERKILSFSDSDIPTDANESGDLPVKPREVGLIMRSLINVIIFLVSMCHKIALDPPNEDEEKASLTLGLSNKRGKGSKKKKDSIINTVAINQLVEAMLNITKINMILPFSGEYSGNGYPNPSMLRMLFQTMLATIALEHKFDKINVAVARMMKIQFSITESKESTTPTSVQNLSESARSNTENSTENIQNYEWITMLMDEIKKPHSITIVDVLELVKDTQIPKMIINETIFSAKDNALLHSASSNQLMSASVQTEFTNIGLFIEKVTKKIPDAIIVNISDMKQLFSIPSYSLRKSVLESIKMLIILSKSDDETENGDSDIVKECTKQREQLFDMVFSRQFDTYMYARAYVLKIVIDLIECDALPIRMYNIVCSLALSRLMDRGAQVRQRALSLMSIVISDVTNKKFLVSLNVLELQKELDMINSKLGKVEMLDTNPEVESSEYNEVDRKNTLFELTQDFGALEDGTALKNLKEKLEIAREMYTAAVEIAENVITSIDMAKKMLKSPTEIDQKSAIKYIATCHLLGITVATEILPSIWELSWATNQNVVDAVLNEFKNVYFYSDDYISVAKLLIKLVSNSNLGCLASIEKILEVNVGKETPYFSNMDKLVTSLLTIAVAPNNIIGRDSTPIIALEIVRLVLWSCRGKKTEEFDSMRNFDKHASVVRNMFKSSIMCDSDVFGELCLILTNSTVSPTMSELSEYAFGLFVDCFGSMDDVWFKICQCVIDLTFTHCKDPEVLWSKFIITRLTEILKCEQGTSLRKISQLIFVCGHLAIRTVISVDKLQNDLKSSRSNLECMEGVTTVNDASNNMGMVTKDEKERDIFENLCENNIVCSNLLGEPILKLIITSLHNPQLFINDSIGSVCKESLVKEISVLKTAVTIAICKYATVSKKFCNAVFTLDSNCTIINVIISLLLNKRLDPDIDAKSLKNIKGTYYYSKESVSSTLRSTLLICYGDLLCRHPNVLEPWNDQAFQLLLDSDEKVRETAVLVFTHLVMNDMVKPKGKLLDGMMFLTLDKVSRISECAKLFFHEIDKKNPNTIYNCFPEMIATLARNKRNQPISRNLKILNMLFNFIKKDKHHESIVEKICTRLQSTDANNKSALCIYINVLLKINYDEKSLTKLNKSLHLLRHLLFESQPLLATIYLIHCKIKSTNIKATKNTESSADQNGEDIVTNQPDSNVIKGLADELMSKINAIFGPGRASYITKATSNANQIIAELEKDQDIPNPDKNLYIQNFGYVTVGADTGFSDYDEDDNLTHLDQQIKQQLTIKDEPKLARLASKSRSIEISTDKEVNVKRPNKRHKKTKK</sequence>
<dbReference type="EMBL" id="CP001670">
    <property type="protein sequence ID" value="AFZ81198.1"/>
    <property type="molecule type" value="Genomic_DNA"/>
</dbReference>
<dbReference type="Proteomes" id="UP000031512">
    <property type="component" value="Chromosome 3"/>
</dbReference>
<protein>
    <recommendedName>
        <fullName evidence="7">Condensin complex subunit 1 C-terminal domain-containing protein</fullName>
    </recommendedName>
</protein>
<dbReference type="GO" id="GO:0051301">
    <property type="term" value="P:cell division"/>
    <property type="evidence" value="ECO:0007669"/>
    <property type="project" value="UniProtKB-KW"/>
</dbReference>
<dbReference type="GO" id="GO:0010032">
    <property type="term" value="P:meiotic chromosome condensation"/>
    <property type="evidence" value="ECO:0007669"/>
    <property type="project" value="TreeGrafter"/>
</dbReference>